<gene>
    <name evidence="1" type="ORF">PPRIM_AZ9-3.1.T0680013</name>
</gene>
<evidence type="ECO:0000313" key="2">
    <source>
        <dbReference type="Proteomes" id="UP000688137"/>
    </source>
</evidence>
<evidence type="ECO:0000313" key="1">
    <source>
        <dbReference type="EMBL" id="CAD8082553.1"/>
    </source>
</evidence>
<protein>
    <submittedName>
        <fullName evidence="1">Uncharacterized protein</fullName>
    </submittedName>
</protein>
<dbReference type="Proteomes" id="UP000688137">
    <property type="component" value="Unassembled WGS sequence"/>
</dbReference>
<organism evidence="1 2">
    <name type="scientific">Paramecium primaurelia</name>
    <dbReference type="NCBI Taxonomy" id="5886"/>
    <lineage>
        <taxon>Eukaryota</taxon>
        <taxon>Sar</taxon>
        <taxon>Alveolata</taxon>
        <taxon>Ciliophora</taxon>
        <taxon>Intramacronucleata</taxon>
        <taxon>Oligohymenophorea</taxon>
        <taxon>Peniculida</taxon>
        <taxon>Parameciidae</taxon>
        <taxon>Paramecium</taxon>
    </lineage>
</organism>
<proteinExistence type="predicted"/>
<reference evidence="1" key="1">
    <citation type="submission" date="2021-01" db="EMBL/GenBank/DDBJ databases">
        <authorList>
            <consortium name="Genoscope - CEA"/>
            <person name="William W."/>
        </authorList>
    </citation>
    <scope>NUCLEOTIDE SEQUENCE</scope>
</reference>
<accession>A0A8S1MZN8</accession>
<dbReference type="EMBL" id="CAJJDM010000071">
    <property type="protein sequence ID" value="CAD8082553.1"/>
    <property type="molecule type" value="Genomic_DNA"/>
</dbReference>
<name>A0A8S1MZN8_PARPR</name>
<keyword evidence="2" id="KW-1185">Reference proteome</keyword>
<sequence length="164" mass="19418">MESFVQNNQYNQKQFCLQCNIISQLLKQSKYTNNRKQTITFCFIKSNIKILQEKQLIPIINFQGRENCLVFESTFSIREFRLFLIRQIVKKKLYTQIEFSPVTNLIIKTFKGIEGLKFLRAYQLDILRIGYKNAKFIIQIYSLVLDLNLSNHLKISIIIELGLI</sequence>
<dbReference type="AlphaFoldDB" id="A0A8S1MZN8"/>
<comment type="caution">
    <text evidence="1">The sequence shown here is derived from an EMBL/GenBank/DDBJ whole genome shotgun (WGS) entry which is preliminary data.</text>
</comment>